<keyword evidence="6" id="KW-1185">Reference proteome</keyword>
<dbReference type="EMBL" id="FXBL01000004">
    <property type="protein sequence ID" value="SMH42244.1"/>
    <property type="molecule type" value="Genomic_DNA"/>
</dbReference>
<dbReference type="Proteomes" id="UP000193083">
    <property type="component" value="Unassembled WGS sequence"/>
</dbReference>
<keyword evidence="3" id="KW-0949">S-adenosyl-L-methionine</keyword>
<dbReference type="AlphaFoldDB" id="A0A1X7NWY4"/>
<dbReference type="Pfam" id="PF05063">
    <property type="entry name" value="MT-A70"/>
    <property type="match status" value="1"/>
</dbReference>
<evidence type="ECO:0000256" key="4">
    <source>
        <dbReference type="PROSITE-ProRule" id="PRU00489"/>
    </source>
</evidence>
<gene>
    <name evidence="5" type="ORF">SAMN02982922_2725</name>
</gene>
<name>A0A1X7NWY4_9HYPH</name>
<sequence length="395" mass="43238">MAESGGRRVNAPSALSLSEPGTLPAFVRRAAEMLAAASSAAEVLDARDHAAMAYDAAKRAARLATAKGAHDEVVAAVYRAQADALEIESLAKRRLADEYDAALERGDVAGHGGRRGNQFAKVRDGNLATASDVGLSRPEIFEARRIRNAVEREPGIIRRVLEDILDAGDEPTKARLRKELGGPIRKIRAAQQALKKQRRAVREIELAGKIVALPDRRYGTIYADPEWRFEPYSRETGMDRAADNHYPTSPTDEIAARDVASIAADDCALFLWATAPMLPDALYVMDMWGFAYVTHCVWIKVRAGEARGPGYWFTGEHELLLVGTRGNVPAPAPGTQFPSFLIAPVTEHSAKPEEFLERIEAYFPNLPKIELNRRGPARRGWDAWGAEAAPPEPEA</sequence>
<evidence type="ECO:0000256" key="1">
    <source>
        <dbReference type="ARBA" id="ARBA00022603"/>
    </source>
</evidence>
<comment type="similarity">
    <text evidence="4">Belongs to the MT-A70-like family.</text>
</comment>
<evidence type="ECO:0000313" key="5">
    <source>
        <dbReference type="EMBL" id="SMH42244.1"/>
    </source>
</evidence>
<reference evidence="5 6" key="1">
    <citation type="submission" date="2017-04" db="EMBL/GenBank/DDBJ databases">
        <authorList>
            <person name="Afonso C.L."/>
            <person name="Miller P.J."/>
            <person name="Scott M.A."/>
            <person name="Spackman E."/>
            <person name="Goraichik I."/>
            <person name="Dimitrov K.M."/>
            <person name="Suarez D.L."/>
            <person name="Swayne D.E."/>
        </authorList>
    </citation>
    <scope>NUCLEOTIDE SEQUENCE [LARGE SCALE GENOMIC DNA]</scope>
    <source>
        <strain evidence="5 6">B5P</strain>
    </source>
</reference>
<protein>
    <submittedName>
        <fullName evidence="5">N6-adenosine-specific RNA methylase IME4</fullName>
    </submittedName>
</protein>
<dbReference type="GO" id="GO:0008168">
    <property type="term" value="F:methyltransferase activity"/>
    <property type="evidence" value="ECO:0007669"/>
    <property type="project" value="UniProtKB-KW"/>
</dbReference>
<keyword evidence="2" id="KW-0808">Transferase</keyword>
<evidence type="ECO:0000256" key="3">
    <source>
        <dbReference type="ARBA" id="ARBA00022691"/>
    </source>
</evidence>
<dbReference type="PROSITE" id="PS51143">
    <property type="entry name" value="MT_A70"/>
    <property type="match status" value="1"/>
</dbReference>
<evidence type="ECO:0000256" key="2">
    <source>
        <dbReference type="ARBA" id="ARBA00022679"/>
    </source>
</evidence>
<evidence type="ECO:0000313" key="6">
    <source>
        <dbReference type="Proteomes" id="UP000193083"/>
    </source>
</evidence>
<organism evidence="5 6">
    <name type="scientific">Mesorhizobium australicum</name>
    <dbReference type="NCBI Taxonomy" id="536018"/>
    <lineage>
        <taxon>Bacteria</taxon>
        <taxon>Pseudomonadati</taxon>
        <taxon>Pseudomonadota</taxon>
        <taxon>Alphaproteobacteria</taxon>
        <taxon>Hyphomicrobiales</taxon>
        <taxon>Phyllobacteriaceae</taxon>
        <taxon>Mesorhizobium</taxon>
    </lineage>
</organism>
<dbReference type="PANTHER" id="PTHR12829:SF7">
    <property type="entry name" value="N6-ADENOSINE-METHYLTRANSFERASE CATALYTIC SUBUNIT"/>
    <property type="match status" value="1"/>
</dbReference>
<dbReference type="PANTHER" id="PTHR12829">
    <property type="entry name" value="N6-ADENOSINE-METHYLTRANSFERASE"/>
    <property type="match status" value="1"/>
</dbReference>
<accession>A0A1X7NWY4</accession>
<keyword evidence="1 5" id="KW-0489">Methyltransferase</keyword>
<proteinExistence type="inferred from homology"/>
<dbReference type="InterPro" id="IPR029063">
    <property type="entry name" value="SAM-dependent_MTases_sf"/>
</dbReference>
<dbReference type="SUPFAM" id="SSF53335">
    <property type="entry name" value="S-adenosyl-L-methionine-dependent methyltransferases"/>
    <property type="match status" value="1"/>
</dbReference>
<dbReference type="InterPro" id="IPR007757">
    <property type="entry name" value="MT-A70-like"/>
</dbReference>
<dbReference type="GO" id="GO:0032259">
    <property type="term" value="P:methylation"/>
    <property type="evidence" value="ECO:0007669"/>
    <property type="project" value="UniProtKB-KW"/>
</dbReference>